<dbReference type="STRING" id="52904.ENSSMAP00000034749"/>
<dbReference type="InterPro" id="IPR026947">
    <property type="entry name" value="UBN_middle_dom"/>
</dbReference>
<protein>
    <submittedName>
        <fullName evidence="6">Putative ubinuclein-1</fullName>
    </submittedName>
</protein>
<dbReference type="GO" id="GO:0005634">
    <property type="term" value="C:nucleus"/>
    <property type="evidence" value="ECO:0007669"/>
    <property type="project" value="TreeGrafter"/>
</dbReference>
<feature type="compositionally biased region" description="Basic and acidic residues" evidence="3">
    <location>
        <begin position="1"/>
        <end position="17"/>
    </location>
</feature>
<dbReference type="PANTHER" id="PTHR21669:SF12">
    <property type="entry name" value="UBINUCLEIN-1"/>
    <property type="match status" value="1"/>
</dbReference>
<reference evidence="6 7" key="1">
    <citation type="submission" date="2017-12" db="EMBL/GenBank/DDBJ databases">
        <title>Integrating genomic resources of turbot (Scophthalmus maximus) in depth evaluation of genetic and physical mapping variation across individuals.</title>
        <authorList>
            <person name="Martinez P."/>
        </authorList>
    </citation>
    <scope>NUCLEOTIDE SEQUENCE [LARGE SCALE GENOMIC DNA]</scope>
</reference>
<evidence type="ECO:0000259" key="5">
    <source>
        <dbReference type="Pfam" id="PF14075"/>
    </source>
</evidence>
<dbReference type="Pfam" id="PF14075">
    <property type="entry name" value="UBN_AB"/>
    <property type="match status" value="1"/>
</dbReference>
<evidence type="ECO:0000313" key="6">
    <source>
        <dbReference type="EMBL" id="AWP05257.1"/>
    </source>
</evidence>
<comment type="similarity">
    <text evidence="1">Belongs to the ubinuclein family.</text>
</comment>
<organism evidence="6 7">
    <name type="scientific">Scophthalmus maximus</name>
    <name type="common">Turbot</name>
    <name type="synonym">Psetta maxima</name>
    <dbReference type="NCBI Taxonomy" id="52904"/>
    <lineage>
        <taxon>Eukaryota</taxon>
        <taxon>Metazoa</taxon>
        <taxon>Chordata</taxon>
        <taxon>Craniata</taxon>
        <taxon>Vertebrata</taxon>
        <taxon>Euteleostomi</taxon>
        <taxon>Actinopterygii</taxon>
        <taxon>Neopterygii</taxon>
        <taxon>Teleostei</taxon>
        <taxon>Neoteleostei</taxon>
        <taxon>Acanthomorphata</taxon>
        <taxon>Carangaria</taxon>
        <taxon>Pleuronectiformes</taxon>
        <taxon>Pleuronectoidei</taxon>
        <taxon>Scophthalmidae</taxon>
        <taxon>Scophthalmus</taxon>
    </lineage>
</organism>
<accession>A0A2U9BMG3</accession>
<feature type="region of interest" description="Disordered" evidence="3">
    <location>
        <begin position="170"/>
        <end position="217"/>
    </location>
</feature>
<name>A0A2U9BMG3_SCOMX</name>
<evidence type="ECO:0000256" key="3">
    <source>
        <dbReference type="SAM" id="MobiDB-lite"/>
    </source>
</evidence>
<sequence length="805" mass="88872">MAESRRVPLTTLRRDDEAPPVPKAPSRRCAPRADGGARPADADTVRLVVTLFEADERRFPEFSYSQLIAERDQINDSKDKVPQSTFEEEEEREDDEVAAIARKLEEKYGGKPKKKKDRIQDLIDIGYGYDDEDSFIDNSEAYDEFVPASITTKFGGFYVNSGVLQFRQTSDTETEDLTTQDPSKKRKLDGGRDKPKKKPCREAEETNGNMDSTSRKCVSHHKRNDLCSALCGSGPNEEMKRKKKRKSVCTLSVTSMLKKFQREKEKERLKAEKANYRAAGITVVPRIPLCPADAAGGGGSGLTDPLLSLIGSTDDQALIQAASTMDFDIDLVSLTNDPTQLNVAPPPNTKTHFLPKTQPEQVALVSEGGSTSPRQCAPLPEGLTPGLEEGVRKLMVVVKSSEGESKLKFFTPEINSILLDIELQCRGQGVQLRSRLYTHLSSFLPCSRDTLLKRVKKLLLTHTEEPPDLEDPKQKLKEAIGKAMPEQVACYRANCQAYEQVKASKATEEETEGKQNVNVAPEDNVEERGVKRGGPKKSFKWNEEIRECLCHVLRPKMDRYEKERSGSQEVEEYLKTLLDSEVKPLWPKGWMQSRALIRESRKLLGLFTSLPVKKARPDKKQSSISLHSVSAVSDVPHQAPPLKGELLQETEGVFTEGPHISNSKSLDAVKTEAAPLEDMEVKKGGEVTANAPTPAESSKPPVGATSAPAHSLLDLLADQALARKRHRAVSPELLAAAIAKYKRSGQHWHFEVDTKSPPPAPQSSQVNSPVCQVVAPLPLQAGDFTRGLDASQVQILSDDSGTTIQ</sequence>
<feature type="region of interest" description="Disordered" evidence="3">
    <location>
        <begin position="1"/>
        <end position="40"/>
    </location>
</feature>
<feature type="region of interest" description="Disordered" evidence="3">
    <location>
        <begin position="687"/>
        <end position="706"/>
    </location>
</feature>
<dbReference type="Proteomes" id="UP000246464">
    <property type="component" value="Chromosome 8"/>
</dbReference>
<gene>
    <name evidence="6" type="ORF">SMAX5B_011527</name>
</gene>
<keyword evidence="7" id="KW-1185">Reference proteome</keyword>
<feature type="compositionally biased region" description="Low complexity" evidence="3">
    <location>
        <begin position="622"/>
        <end position="633"/>
    </location>
</feature>
<feature type="region of interest" description="Disordered" evidence="3">
    <location>
        <begin position="618"/>
        <end position="640"/>
    </location>
</feature>
<feature type="compositionally biased region" description="Polar residues" evidence="3">
    <location>
        <begin position="206"/>
        <end position="216"/>
    </location>
</feature>
<feature type="region of interest" description="Disordered" evidence="3">
    <location>
        <begin position="74"/>
        <end position="96"/>
    </location>
</feature>
<dbReference type="GO" id="GO:0006325">
    <property type="term" value="P:chromatin organization"/>
    <property type="evidence" value="ECO:0007669"/>
    <property type="project" value="TreeGrafter"/>
</dbReference>
<keyword evidence="2" id="KW-0597">Phosphoprotein</keyword>
<feature type="domain" description="Hpc2-related" evidence="4">
    <location>
        <begin position="114"/>
        <end position="165"/>
    </location>
</feature>
<feature type="compositionally biased region" description="Acidic residues" evidence="3">
    <location>
        <begin position="86"/>
        <end position="96"/>
    </location>
</feature>
<dbReference type="EMBL" id="CP026250">
    <property type="protein sequence ID" value="AWP05257.1"/>
    <property type="molecule type" value="Genomic_DNA"/>
</dbReference>
<dbReference type="Pfam" id="PF08729">
    <property type="entry name" value="HUN"/>
    <property type="match status" value="1"/>
</dbReference>
<evidence type="ECO:0000259" key="4">
    <source>
        <dbReference type="Pfam" id="PF08729"/>
    </source>
</evidence>
<dbReference type="AlphaFoldDB" id="A0A2U9BMG3"/>
<evidence type="ECO:0000256" key="2">
    <source>
        <dbReference type="ARBA" id="ARBA00022553"/>
    </source>
</evidence>
<dbReference type="PANTHER" id="PTHR21669">
    <property type="entry name" value="CAPZ-INTERACTING PROTEIN AND RELATED PROTEINS"/>
    <property type="match status" value="1"/>
</dbReference>
<feature type="domain" description="Ubinuclein middle" evidence="5">
    <location>
        <begin position="379"/>
        <end position="598"/>
    </location>
</feature>
<evidence type="ECO:0000313" key="7">
    <source>
        <dbReference type="Proteomes" id="UP000246464"/>
    </source>
</evidence>
<evidence type="ECO:0000256" key="1">
    <source>
        <dbReference type="ARBA" id="ARBA00009911"/>
    </source>
</evidence>
<proteinExistence type="inferred from homology"/>
<dbReference type="InterPro" id="IPR014840">
    <property type="entry name" value="HRD"/>
</dbReference>